<accession>A0AAW1QXL0</accession>
<comment type="caution">
    <text evidence="1">The sequence shown here is derived from an EMBL/GenBank/DDBJ whole genome shotgun (WGS) entry which is preliminary data.</text>
</comment>
<name>A0AAW1QXL0_9CHLO</name>
<dbReference type="AlphaFoldDB" id="A0AAW1QXL0"/>
<protein>
    <submittedName>
        <fullName evidence="1">Uncharacterized protein</fullName>
    </submittedName>
</protein>
<proteinExistence type="predicted"/>
<dbReference type="EMBL" id="JALJOS010000021">
    <property type="protein sequence ID" value="KAK9826244.1"/>
    <property type="molecule type" value="Genomic_DNA"/>
</dbReference>
<evidence type="ECO:0000313" key="2">
    <source>
        <dbReference type="Proteomes" id="UP001438707"/>
    </source>
</evidence>
<evidence type="ECO:0000313" key="1">
    <source>
        <dbReference type="EMBL" id="KAK9826244.1"/>
    </source>
</evidence>
<organism evidence="1 2">
    <name type="scientific">Apatococcus lobatus</name>
    <dbReference type="NCBI Taxonomy" id="904363"/>
    <lineage>
        <taxon>Eukaryota</taxon>
        <taxon>Viridiplantae</taxon>
        <taxon>Chlorophyta</taxon>
        <taxon>core chlorophytes</taxon>
        <taxon>Trebouxiophyceae</taxon>
        <taxon>Chlorellales</taxon>
        <taxon>Chlorellaceae</taxon>
        <taxon>Apatococcus</taxon>
    </lineage>
</organism>
<dbReference type="Proteomes" id="UP001438707">
    <property type="component" value="Unassembled WGS sequence"/>
</dbReference>
<sequence>MASALLRVKLQFFGRSLPLIKIPCQLLSEALSWAMDGVRDSSICRLISKVPGLGALHPGNTPFRVNWAGALHLCGHNFALLQINACLPSTAHRLPSSSKGPSQQWFSQLLDDQQFLKRQLKYTQQQHAASAEAGFQARAQSQRLTKLLAAAQGRADVADQHASKLHLQLLAQADTTSTEQDAPSECMGALQEQRLAVLEQQRDGLHP</sequence>
<keyword evidence="2" id="KW-1185">Reference proteome</keyword>
<reference evidence="1 2" key="1">
    <citation type="journal article" date="2024" name="Nat. Commun.">
        <title>Phylogenomics reveals the evolutionary origins of lichenization in chlorophyte algae.</title>
        <authorList>
            <person name="Puginier C."/>
            <person name="Libourel C."/>
            <person name="Otte J."/>
            <person name="Skaloud P."/>
            <person name="Haon M."/>
            <person name="Grisel S."/>
            <person name="Petersen M."/>
            <person name="Berrin J.G."/>
            <person name="Delaux P.M."/>
            <person name="Dal Grande F."/>
            <person name="Keller J."/>
        </authorList>
    </citation>
    <scope>NUCLEOTIDE SEQUENCE [LARGE SCALE GENOMIC DNA]</scope>
    <source>
        <strain evidence="1 2">SAG 2145</strain>
    </source>
</reference>
<gene>
    <name evidence="1" type="ORF">WJX74_002132</name>
</gene>